<dbReference type="InterPro" id="IPR037160">
    <property type="entry name" value="DNA_Pol_thumb_sf"/>
</dbReference>
<keyword evidence="8" id="KW-0175">Coiled coil</keyword>
<dbReference type="Gene3D" id="3.30.210.10">
    <property type="entry name" value="DNA polymerase, thumb domain"/>
    <property type="match status" value="1"/>
</dbReference>
<dbReference type="EC" id="2.7.7.7" evidence="1"/>
<evidence type="ECO:0000256" key="2">
    <source>
        <dbReference type="ARBA" id="ARBA00022679"/>
    </source>
</evidence>
<name>A0ABQ3VHA9_9CHLR</name>
<accession>A0ABQ3VHA9</accession>
<dbReference type="InterPro" id="IPR043519">
    <property type="entry name" value="NT_sf"/>
</dbReference>
<dbReference type="InterPro" id="IPR027421">
    <property type="entry name" value="DNA_pol_lamdba_lyase_dom_sf"/>
</dbReference>
<dbReference type="InterPro" id="IPR022311">
    <property type="entry name" value="PolX-like"/>
</dbReference>
<dbReference type="SUPFAM" id="SSF81301">
    <property type="entry name" value="Nucleotidyltransferase"/>
    <property type="match status" value="1"/>
</dbReference>
<dbReference type="InterPro" id="IPR050243">
    <property type="entry name" value="PHP_phosphatase"/>
</dbReference>
<dbReference type="CDD" id="cd07436">
    <property type="entry name" value="PHP_PolX"/>
    <property type="match status" value="1"/>
</dbReference>
<dbReference type="SMART" id="SM00483">
    <property type="entry name" value="POLXc"/>
    <property type="match status" value="1"/>
</dbReference>
<dbReference type="SUPFAM" id="SSF89550">
    <property type="entry name" value="PHP domain-like"/>
    <property type="match status" value="1"/>
</dbReference>
<dbReference type="Gene3D" id="3.20.20.140">
    <property type="entry name" value="Metal-dependent hydrolases"/>
    <property type="match status" value="1"/>
</dbReference>
<comment type="caution">
    <text evidence="10">The sequence shown here is derived from an EMBL/GenBank/DDBJ whole genome shotgun (WGS) entry which is preliminary data.</text>
</comment>
<dbReference type="SUPFAM" id="SSF47802">
    <property type="entry name" value="DNA polymerase beta, N-terminal domain-like"/>
    <property type="match status" value="1"/>
</dbReference>
<evidence type="ECO:0000256" key="1">
    <source>
        <dbReference type="ARBA" id="ARBA00012417"/>
    </source>
</evidence>
<evidence type="ECO:0000256" key="4">
    <source>
        <dbReference type="ARBA" id="ARBA00022763"/>
    </source>
</evidence>
<dbReference type="InterPro" id="IPR047967">
    <property type="entry name" value="PolX_PHP"/>
</dbReference>
<keyword evidence="6" id="KW-0234">DNA repair</keyword>
<comment type="catalytic activity">
    <reaction evidence="7">
        <text>DNA(n) + a 2'-deoxyribonucleoside 5'-triphosphate = DNA(n+1) + diphosphate</text>
        <dbReference type="Rhea" id="RHEA:22508"/>
        <dbReference type="Rhea" id="RHEA-COMP:17339"/>
        <dbReference type="Rhea" id="RHEA-COMP:17340"/>
        <dbReference type="ChEBI" id="CHEBI:33019"/>
        <dbReference type="ChEBI" id="CHEBI:61560"/>
        <dbReference type="ChEBI" id="CHEBI:173112"/>
        <dbReference type="EC" id="2.7.7.7"/>
    </reaction>
</comment>
<dbReference type="Pfam" id="PF14716">
    <property type="entry name" value="HHH_8"/>
    <property type="match status" value="1"/>
</dbReference>
<dbReference type="GO" id="GO:0004527">
    <property type="term" value="F:exonuclease activity"/>
    <property type="evidence" value="ECO:0007669"/>
    <property type="project" value="UniProtKB-KW"/>
</dbReference>
<keyword evidence="3" id="KW-0548">Nucleotidyltransferase</keyword>
<sequence>MNMTNPEISKLLRDVAAAYAIKDEKKFRFQIIAYQKAADSIDYTSIELRDLYRENKLASLPGVGASIRSHIEELFKTGKVEHFQEVLKDIPASVFPLLEIPSFGPKKAYRLVSEFHLINPETVIADVTDLAQAGEIARHQGFGEKSQQDILQAIQEYSLGKTKTARMVLPYANELAEKIVAYLKKCPAAKQVYPLGSLRRRASTIGDVDIAVATTDPGAVLNHFIAYPYKTRVIEKGDRTASILLSSERQIDLMTQPPQGFGSLLQHFTGSKAHNIHLREYAISKGLSLSEYGIKKKIGGKDILQQYDTEEAFYNALRLQWIPPEMREDTGEIELAIQQKVPQLVELQDMKGDLHLHSSYPIEPSHDMGQDAMEIMIEKAIALNYEYIGFAEHNPSVSKHSASQIYEILENRNKQIEQLRQKYQKYLHIYALLEVDIQPNGDLAIDNTSLELLDAALVSVHSAFDMDQTAMTKRVLKGLSHPKARILAHPTGRLLNQRSIYDLDWDVVFDFCKEHKKALEINAQPLRLDLPDMLVKAAVKKGVQLVIDTDSHAASHMDFMEYGVAVARRGWATEQNIINSLPYKRFHEWLQNNER</sequence>
<evidence type="ECO:0000256" key="8">
    <source>
        <dbReference type="SAM" id="Coils"/>
    </source>
</evidence>
<evidence type="ECO:0000313" key="11">
    <source>
        <dbReference type="Proteomes" id="UP000635565"/>
    </source>
</evidence>
<protein>
    <recommendedName>
        <fullName evidence="1">DNA-directed DNA polymerase</fullName>
        <ecNumber evidence="1">2.7.7.7</ecNumber>
    </recommendedName>
</protein>
<dbReference type="Proteomes" id="UP000635565">
    <property type="component" value="Unassembled WGS sequence"/>
</dbReference>
<feature type="coiled-coil region" evidence="8">
    <location>
        <begin position="399"/>
        <end position="429"/>
    </location>
</feature>
<dbReference type="PANTHER" id="PTHR36928">
    <property type="entry name" value="PHOSPHATASE YCDX-RELATED"/>
    <property type="match status" value="1"/>
</dbReference>
<keyword evidence="5" id="KW-0239">DNA-directed DNA polymerase</keyword>
<evidence type="ECO:0000259" key="9">
    <source>
        <dbReference type="SMART" id="SM00483"/>
    </source>
</evidence>
<feature type="domain" description="DNA-directed DNA polymerase X" evidence="9">
    <location>
        <begin position="3"/>
        <end position="328"/>
    </location>
</feature>
<evidence type="ECO:0000256" key="5">
    <source>
        <dbReference type="ARBA" id="ARBA00022932"/>
    </source>
</evidence>
<dbReference type="Gene3D" id="1.10.150.20">
    <property type="entry name" value="5' to 3' exonuclease, C-terminal subdomain"/>
    <property type="match status" value="1"/>
</dbReference>
<keyword evidence="10" id="KW-0269">Exonuclease</keyword>
<dbReference type="InterPro" id="IPR002054">
    <property type="entry name" value="DNA-dir_DNA_pol_X"/>
</dbReference>
<dbReference type="RefSeq" id="WP_201362861.1">
    <property type="nucleotide sequence ID" value="NZ_BNJJ01000008.1"/>
</dbReference>
<dbReference type="PIRSF" id="PIRSF005047">
    <property type="entry name" value="UCP005047_YshC"/>
    <property type="match status" value="1"/>
</dbReference>
<keyword evidence="11" id="KW-1185">Reference proteome</keyword>
<evidence type="ECO:0000256" key="7">
    <source>
        <dbReference type="ARBA" id="ARBA00049244"/>
    </source>
</evidence>
<dbReference type="Pfam" id="PF14791">
    <property type="entry name" value="DNA_pol_B_thumb"/>
    <property type="match status" value="1"/>
</dbReference>
<evidence type="ECO:0000313" key="10">
    <source>
        <dbReference type="EMBL" id="GHO85198.1"/>
    </source>
</evidence>
<organism evidence="10 11">
    <name type="scientific">Dictyobacter formicarum</name>
    <dbReference type="NCBI Taxonomy" id="2778368"/>
    <lineage>
        <taxon>Bacteria</taxon>
        <taxon>Bacillati</taxon>
        <taxon>Chloroflexota</taxon>
        <taxon>Ktedonobacteria</taxon>
        <taxon>Ktedonobacterales</taxon>
        <taxon>Dictyobacteraceae</taxon>
        <taxon>Dictyobacter</taxon>
    </lineage>
</organism>
<dbReference type="CDD" id="cd00141">
    <property type="entry name" value="NT_POLXc"/>
    <property type="match status" value="1"/>
</dbReference>
<proteinExistence type="predicted"/>
<reference evidence="10 11" key="1">
    <citation type="journal article" date="2021" name="Int. J. Syst. Evol. Microbiol.">
        <title>Reticulibacter mediterranei gen. nov., sp. nov., within the new family Reticulibacteraceae fam. nov., and Ktedonospora formicarum gen. nov., sp. nov., Ktedonobacter robiniae sp. nov., Dictyobacter formicarum sp. nov. and Dictyobacter arantiisoli sp. nov., belonging to the class Ktedonobacteria.</title>
        <authorList>
            <person name="Yabe S."/>
            <person name="Zheng Y."/>
            <person name="Wang C.M."/>
            <person name="Sakai Y."/>
            <person name="Abe K."/>
            <person name="Yokota A."/>
            <person name="Donadio S."/>
            <person name="Cavaletti L."/>
            <person name="Monciardini P."/>
        </authorList>
    </citation>
    <scope>NUCLEOTIDE SEQUENCE [LARGE SCALE GENOMIC DNA]</scope>
    <source>
        <strain evidence="10 11">SOSP1-9</strain>
    </source>
</reference>
<keyword evidence="10" id="KW-0540">Nuclease</keyword>
<dbReference type="InterPro" id="IPR029398">
    <property type="entry name" value="PolB_thumb"/>
</dbReference>
<dbReference type="InterPro" id="IPR002008">
    <property type="entry name" value="DNA_pol_X_beta-like"/>
</dbReference>
<dbReference type="EMBL" id="BNJJ01000008">
    <property type="protein sequence ID" value="GHO85198.1"/>
    <property type="molecule type" value="Genomic_DNA"/>
</dbReference>
<gene>
    <name evidence="10" type="ORF">KSZ_32040</name>
</gene>
<keyword evidence="10" id="KW-0378">Hydrolase</keyword>
<evidence type="ECO:0000256" key="6">
    <source>
        <dbReference type="ARBA" id="ARBA00023204"/>
    </source>
</evidence>
<keyword evidence="2" id="KW-0808">Transferase</keyword>
<dbReference type="PRINTS" id="PR00870">
    <property type="entry name" value="DNAPOLXBETA"/>
</dbReference>
<dbReference type="Gene3D" id="1.10.150.110">
    <property type="entry name" value="DNA polymerase beta, N-terminal domain-like"/>
    <property type="match status" value="1"/>
</dbReference>
<keyword evidence="4" id="KW-0227">DNA damage</keyword>
<evidence type="ECO:0000256" key="3">
    <source>
        <dbReference type="ARBA" id="ARBA00022695"/>
    </source>
</evidence>
<dbReference type="Gene3D" id="3.30.460.10">
    <property type="entry name" value="Beta Polymerase, domain 2"/>
    <property type="match status" value="1"/>
</dbReference>
<dbReference type="PANTHER" id="PTHR36928:SF1">
    <property type="entry name" value="PHOSPHATASE YCDX-RELATED"/>
    <property type="match status" value="1"/>
</dbReference>
<dbReference type="InterPro" id="IPR016195">
    <property type="entry name" value="Pol/histidinol_Pase-like"/>
</dbReference>
<dbReference type="InterPro" id="IPR010996">
    <property type="entry name" value="HHH_MUS81"/>
</dbReference>